<keyword evidence="4" id="KW-0997">Cell inner membrane</keyword>
<dbReference type="PROSITE" id="PS51379">
    <property type="entry name" value="4FE4S_FER_2"/>
    <property type="match status" value="2"/>
</dbReference>
<evidence type="ECO:0000259" key="12">
    <source>
        <dbReference type="PROSITE" id="PS51379"/>
    </source>
</evidence>
<dbReference type="AlphaFoldDB" id="A8PKV6"/>
<dbReference type="Pfam" id="PF14697">
    <property type="entry name" value="Fer4_21"/>
    <property type="match status" value="1"/>
</dbReference>
<evidence type="ECO:0000256" key="7">
    <source>
        <dbReference type="ARBA" id="ARBA00022967"/>
    </source>
</evidence>
<evidence type="ECO:0000256" key="2">
    <source>
        <dbReference type="ARBA" id="ARBA00022475"/>
    </source>
</evidence>
<dbReference type="Proteomes" id="UP000054075">
    <property type="component" value="Unassembled WGS sequence"/>
</dbReference>
<evidence type="ECO:0000256" key="11">
    <source>
        <dbReference type="ARBA" id="ARBA00023136"/>
    </source>
</evidence>
<dbReference type="RefSeq" id="WP_006035786.1">
    <property type="nucleotide sequence ID" value="NZ_AAQJ02000001.1"/>
</dbReference>
<evidence type="ECO:0000256" key="10">
    <source>
        <dbReference type="ARBA" id="ARBA00023014"/>
    </source>
</evidence>
<keyword evidence="7" id="KW-1278">Translocase</keyword>
<keyword evidence="8" id="KW-0249">Electron transport</keyword>
<keyword evidence="1" id="KW-0813">Transport</keyword>
<feature type="domain" description="4Fe-4S ferredoxin-type" evidence="12">
    <location>
        <begin position="118"/>
        <end position="147"/>
    </location>
</feature>
<evidence type="ECO:0000256" key="3">
    <source>
        <dbReference type="ARBA" id="ARBA00022485"/>
    </source>
</evidence>
<evidence type="ECO:0000256" key="5">
    <source>
        <dbReference type="ARBA" id="ARBA00022723"/>
    </source>
</evidence>
<keyword evidence="5" id="KW-0479">Metal-binding</keyword>
<evidence type="ECO:0000313" key="15">
    <source>
        <dbReference type="Proteomes" id="UP000054075"/>
    </source>
</evidence>
<feature type="domain" description="4Fe-4S" evidence="13">
    <location>
        <begin position="12"/>
        <end position="71"/>
    </location>
</feature>
<dbReference type="InterPro" id="IPR007202">
    <property type="entry name" value="4Fe-4S_dom"/>
</dbReference>
<sequence>MDTTSFVLSKKDLKKHIKEIDALLPQTQCGQCHYSDCYSYAKAIAANKAEINQCPPGGVKTLHALASLLKKEAGPFVEEMRKHERPAMTARIRESECIGCTKCIQACPVDAIVGAAKQLHVVLKQECTGCGLCIAPCPVDCIDLFTLQQSPYNPQQARQRYVAKKYRLHSVHHQTFIKKTSHPNEEMAYIHAAIKRVKEKKQRLMKNKTMIISEHEH</sequence>
<evidence type="ECO:0000256" key="4">
    <source>
        <dbReference type="ARBA" id="ARBA00022519"/>
    </source>
</evidence>
<organism evidence="14 15">
    <name type="scientific">Rickettsiella grylli</name>
    <dbReference type="NCBI Taxonomy" id="59196"/>
    <lineage>
        <taxon>Bacteria</taxon>
        <taxon>Pseudomonadati</taxon>
        <taxon>Pseudomonadota</taxon>
        <taxon>Gammaproteobacteria</taxon>
        <taxon>Legionellales</taxon>
        <taxon>Coxiellaceae</taxon>
        <taxon>Rickettsiella</taxon>
    </lineage>
</organism>
<dbReference type="PANTHER" id="PTHR42859:SF3">
    <property type="entry name" value="ION-TRANSLOCATING OXIDOREDUCTASE COMPLEX SUBUNIT B"/>
    <property type="match status" value="1"/>
</dbReference>
<reference evidence="14" key="1">
    <citation type="submission" date="2006-04" db="EMBL/GenBank/DDBJ databases">
        <authorList>
            <person name="Seshadri R."/>
            <person name="Federici B.A."/>
        </authorList>
    </citation>
    <scope>NUCLEOTIDE SEQUENCE [LARGE SCALE GENOMIC DNA]</scope>
</reference>
<dbReference type="InterPro" id="IPR017900">
    <property type="entry name" value="4Fe4S_Fe_S_CS"/>
</dbReference>
<evidence type="ECO:0000256" key="8">
    <source>
        <dbReference type="ARBA" id="ARBA00022982"/>
    </source>
</evidence>
<dbReference type="STRING" id="59196.RICGR_0053"/>
<gene>
    <name evidence="14" type="ORF">RICGR_0053</name>
</gene>
<dbReference type="PROSITE" id="PS00198">
    <property type="entry name" value="4FE4S_FER_1"/>
    <property type="match status" value="1"/>
</dbReference>
<dbReference type="SUPFAM" id="SSF54862">
    <property type="entry name" value="4Fe-4S ferredoxins"/>
    <property type="match status" value="1"/>
</dbReference>
<evidence type="ECO:0000259" key="13">
    <source>
        <dbReference type="PROSITE" id="PS51656"/>
    </source>
</evidence>
<dbReference type="eggNOG" id="COG2878">
    <property type="taxonomic scope" value="Bacteria"/>
</dbReference>
<dbReference type="Gene3D" id="1.10.15.40">
    <property type="entry name" value="Electron transport complex subunit B, putative Fe-S cluster"/>
    <property type="match status" value="1"/>
</dbReference>
<keyword evidence="9" id="KW-0408">Iron</keyword>
<proteinExistence type="predicted"/>
<dbReference type="EMBL" id="AAQJ02000001">
    <property type="protein sequence ID" value="EDP46819.1"/>
    <property type="molecule type" value="Genomic_DNA"/>
</dbReference>
<name>A8PKV6_9COXI</name>
<evidence type="ECO:0000256" key="9">
    <source>
        <dbReference type="ARBA" id="ARBA00023004"/>
    </source>
</evidence>
<dbReference type="Gene3D" id="3.30.70.20">
    <property type="match status" value="1"/>
</dbReference>
<dbReference type="OrthoDB" id="9789936at2"/>
<evidence type="ECO:0000313" key="14">
    <source>
        <dbReference type="EMBL" id="EDP46819.1"/>
    </source>
</evidence>
<keyword evidence="3" id="KW-0004">4Fe-4S</keyword>
<keyword evidence="2" id="KW-1003">Cell membrane</keyword>
<keyword evidence="6" id="KW-0677">Repeat</keyword>
<accession>A8PKV6</accession>
<dbReference type="Gene3D" id="3.30.70.3270">
    <property type="match status" value="1"/>
</dbReference>
<dbReference type="InterPro" id="IPR017896">
    <property type="entry name" value="4Fe4S_Fe-S-bd"/>
</dbReference>
<dbReference type="InterPro" id="IPR050294">
    <property type="entry name" value="RnfB_subfamily"/>
</dbReference>
<dbReference type="NCBIfam" id="TIGR01944">
    <property type="entry name" value="rnfB"/>
    <property type="match status" value="1"/>
</dbReference>
<protein>
    <submittedName>
        <fullName evidence="14">Iron-sulfur cluster binding protein</fullName>
    </submittedName>
</protein>
<dbReference type="GO" id="GO:0051539">
    <property type="term" value="F:4 iron, 4 sulfur cluster binding"/>
    <property type="evidence" value="ECO:0007669"/>
    <property type="project" value="UniProtKB-KW"/>
</dbReference>
<keyword evidence="11" id="KW-0472">Membrane</keyword>
<reference evidence="14" key="2">
    <citation type="submission" date="2007-10" db="EMBL/GenBank/DDBJ databases">
        <authorList>
            <person name="Myers G.S."/>
        </authorList>
    </citation>
    <scope>NUCLEOTIDE SEQUENCE [LARGE SCALE GENOMIC DNA]</scope>
</reference>
<dbReference type="GO" id="GO:0046872">
    <property type="term" value="F:metal ion binding"/>
    <property type="evidence" value="ECO:0007669"/>
    <property type="project" value="UniProtKB-KW"/>
</dbReference>
<dbReference type="PROSITE" id="PS51656">
    <property type="entry name" value="4FE4S"/>
    <property type="match status" value="1"/>
</dbReference>
<dbReference type="GO" id="GO:0009055">
    <property type="term" value="F:electron transfer activity"/>
    <property type="evidence" value="ECO:0007669"/>
    <property type="project" value="InterPro"/>
</dbReference>
<comment type="caution">
    <text evidence="14">The sequence shown here is derived from an EMBL/GenBank/DDBJ whole genome shotgun (WGS) entry which is preliminary data.</text>
</comment>
<keyword evidence="15" id="KW-1185">Reference proteome</keyword>
<evidence type="ECO:0000256" key="6">
    <source>
        <dbReference type="ARBA" id="ARBA00022737"/>
    </source>
</evidence>
<dbReference type="InterPro" id="IPR010207">
    <property type="entry name" value="Elect_transpt_cplx_RnfB/RsxB"/>
</dbReference>
<dbReference type="PANTHER" id="PTHR42859">
    <property type="entry name" value="OXIDOREDUCTASE"/>
    <property type="match status" value="1"/>
</dbReference>
<dbReference type="Pfam" id="PF04060">
    <property type="entry name" value="FeS"/>
    <property type="match status" value="1"/>
</dbReference>
<evidence type="ECO:0000256" key="1">
    <source>
        <dbReference type="ARBA" id="ARBA00022448"/>
    </source>
</evidence>
<feature type="domain" description="4Fe-4S ferredoxin-type" evidence="12">
    <location>
        <begin position="88"/>
        <end position="117"/>
    </location>
</feature>
<keyword evidence="10" id="KW-0411">Iron-sulfur</keyword>